<comment type="caution">
    <text evidence="2">The sequence shown here is derived from an EMBL/GenBank/DDBJ whole genome shotgun (WGS) entry which is preliminary data.</text>
</comment>
<keyword evidence="1" id="KW-1133">Transmembrane helix</keyword>
<name>A0A2I1D4A8_ASPC2</name>
<dbReference type="Proteomes" id="UP000234254">
    <property type="component" value="Unassembled WGS sequence"/>
</dbReference>
<dbReference type="VEuPathDB" id="FungiDB:P168DRAFT_137468"/>
<dbReference type="GeneID" id="36540250"/>
<feature type="transmembrane region" description="Helical" evidence="1">
    <location>
        <begin position="21"/>
        <end position="38"/>
    </location>
</feature>
<keyword evidence="3" id="KW-1185">Reference proteome</keyword>
<dbReference type="RefSeq" id="XP_024693282.1">
    <property type="nucleotide sequence ID" value="XM_024832728.1"/>
</dbReference>
<organism evidence="2 3">
    <name type="scientific">Aspergillus campestris (strain IBT 28561)</name>
    <dbReference type="NCBI Taxonomy" id="1392248"/>
    <lineage>
        <taxon>Eukaryota</taxon>
        <taxon>Fungi</taxon>
        <taxon>Dikarya</taxon>
        <taxon>Ascomycota</taxon>
        <taxon>Pezizomycotina</taxon>
        <taxon>Eurotiomycetes</taxon>
        <taxon>Eurotiomycetidae</taxon>
        <taxon>Eurotiales</taxon>
        <taxon>Aspergillaceae</taxon>
        <taxon>Aspergillus</taxon>
        <taxon>Aspergillus subgen. Circumdati</taxon>
    </lineage>
</organism>
<keyword evidence="1" id="KW-0812">Transmembrane</keyword>
<keyword evidence="1" id="KW-0472">Membrane</keyword>
<dbReference type="AlphaFoldDB" id="A0A2I1D4A8"/>
<proteinExistence type="predicted"/>
<protein>
    <submittedName>
        <fullName evidence="2">Uncharacterized protein</fullName>
    </submittedName>
</protein>
<dbReference type="EMBL" id="MSFM01000005">
    <property type="protein sequence ID" value="PKY04688.1"/>
    <property type="molecule type" value="Genomic_DNA"/>
</dbReference>
<gene>
    <name evidence="2" type="ORF">P168DRAFT_137468</name>
</gene>
<sequence>MRFNRRHQLRIQYCSGRRYNLALYILRTMAVWGTKIMSTTPTTMTSYSSTVHHPPTV</sequence>
<evidence type="ECO:0000256" key="1">
    <source>
        <dbReference type="SAM" id="Phobius"/>
    </source>
</evidence>
<accession>A0A2I1D4A8</accession>
<reference evidence="2" key="1">
    <citation type="submission" date="2016-12" db="EMBL/GenBank/DDBJ databases">
        <title>The genomes of Aspergillus section Nigri reveals drivers in fungal speciation.</title>
        <authorList>
            <consortium name="DOE Joint Genome Institute"/>
            <person name="Vesth T.C."/>
            <person name="Nybo J."/>
            <person name="Theobald S."/>
            <person name="Brandl J."/>
            <person name="Frisvad J.C."/>
            <person name="Nielsen K.F."/>
            <person name="Lyhne E.K."/>
            <person name="Kogle M.E."/>
            <person name="Kuo A."/>
            <person name="Riley R."/>
            <person name="Clum A."/>
            <person name="Nolan M."/>
            <person name="Lipzen A."/>
            <person name="Salamov A."/>
            <person name="Henrissat B."/>
            <person name="Wiebenga A."/>
            <person name="De vries R.P."/>
            <person name="Grigoriev I.V."/>
            <person name="Mortensen U.H."/>
            <person name="Andersen M.R."/>
            <person name="Baker S.E."/>
        </authorList>
    </citation>
    <scope>NUCLEOTIDE SEQUENCE</scope>
    <source>
        <strain evidence="2">IBT 28561</strain>
    </source>
</reference>
<evidence type="ECO:0000313" key="3">
    <source>
        <dbReference type="Proteomes" id="UP000234254"/>
    </source>
</evidence>
<evidence type="ECO:0000313" key="2">
    <source>
        <dbReference type="EMBL" id="PKY04688.1"/>
    </source>
</evidence>